<keyword evidence="4" id="KW-1185">Reference proteome</keyword>
<feature type="region of interest" description="Disordered" evidence="2">
    <location>
        <begin position="25"/>
        <end position="107"/>
    </location>
</feature>
<evidence type="ECO:0000313" key="4">
    <source>
        <dbReference type="Proteomes" id="UP000005940"/>
    </source>
</evidence>
<dbReference type="PROSITE" id="PS51257">
    <property type="entry name" value="PROKAR_LIPOPROTEIN"/>
    <property type="match status" value="1"/>
</dbReference>
<evidence type="ECO:0000256" key="2">
    <source>
        <dbReference type="SAM" id="MobiDB-lite"/>
    </source>
</evidence>
<sequence length="410" mass="42854">MRSIRPLLAGVGLVGALTLTTACGLNENRSSGEPEAVSSPAAGPGTAAPPPPAAVPSPTAEHPATTSPNPSPARSGDSRRSGTADPKWRAGGWKDWDRGTWRRDSDDFVNPVIDDLWKPDRMVTAEPPDRTVEPDTDPVVEDGSDPEPAAVEAQPERTPYRQHAATSGKVFFDAPEGTMVCSATVVKDPANPGKSNLVWTAGHCVHAGSKGGWYRNIAFVPAYNSGGLPARELAAAAPEDVAPYGTFWADWVATSDRWIATGNPADGTGAPYDYAVLHVKPEDGTASLEETVGSALDVDFAAPEAHRVTSLGIRGYPAAAPYDGALMHSCTDRPGRFAFDTAAPVMWRMGCTMTGGSSGGGWVTDRAGTPVLVSNTSIGPADPVWLAGPRLGKDAERVYTSVSAKYAAQP</sequence>
<reference evidence="3 4" key="1">
    <citation type="journal article" date="2012" name="J. Bacteriol.">
        <title>Draft genome of Streptomyces tsukubaensis NRRL 18488, the producer of the clinically important immunosuppressant tacrolimus (FK506).</title>
        <authorList>
            <person name="Barreiro C."/>
            <person name="Prieto C."/>
            <person name="Sola-Landa A."/>
            <person name="Solera E."/>
            <person name="Martinez-Castro M."/>
            <person name="Perez-Redondo R."/>
            <person name="Garcia-Estrada C."/>
            <person name="Aparicio J.F."/>
            <person name="Fernandez-Martinez L.T."/>
            <person name="Santos-Aberturas J."/>
            <person name="Salehi-Najafabadi Z."/>
            <person name="Rodriguez-Garcia A."/>
            <person name="Tauch A."/>
            <person name="Martin J.F."/>
        </authorList>
    </citation>
    <scope>NUCLEOTIDE SEQUENCE [LARGE SCALE GENOMIC DNA]</scope>
    <source>
        <strain evidence="4">DSM 42081 / NBRC 108919 / NRRL 18488 / 9993</strain>
    </source>
</reference>
<dbReference type="PANTHER" id="PTHR15462">
    <property type="entry name" value="SERINE PROTEASE"/>
    <property type="match status" value="1"/>
</dbReference>
<feature type="compositionally biased region" description="Acidic residues" evidence="2">
    <location>
        <begin position="134"/>
        <end position="145"/>
    </location>
</feature>
<feature type="compositionally biased region" description="Basic and acidic residues" evidence="2">
    <location>
        <begin position="121"/>
        <end position="133"/>
    </location>
</feature>
<gene>
    <name evidence="3" type="ORF">STSU_007975</name>
</gene>
<evidence type="ECO:0000256" key="1">
    <source>
        <dbReference type="ARBA" id="ARBA00022729"/>
    </source>
</evidence>
<name>I2N7H3_STRT9</name>
<proteinExistence type="predicted"/>
<dbReference type="Proteomes" id="UP000005940">
    <property type="component" value="Chromosome"/>
</dbReference>
<accession>I2N7H3</accession>
<feature type="region of interest" description="Disordered" evidence="2">
    <location>
        <begin position="121"/>
        <end position="161"/>
    </location>
</feature>
<dbReference type="InterPro" id="IPR043504">
    <property type="entry name" value="Peptidase_S1_PA_chymotrypsin"/>
</dbReference>
<keyword evidence="1" id="KW-0732">Signal</keyword>
<evidence type="ECO:0000313" key="3">
    <source>
        <dbReference type="EMBL" id="QKM67115.1"/>
    </source>
</evidence>
<dbReference type="AlphaFoldDB" id="I2N7H3"/>
<feature type="compositionally biased region" description="Low complexity" evidence="2">
    <location>
        <begin position="36"/>
        <end position="46"/>
    </location>
</feature>
<dbReference type="EMBL" id="CP029159">
    <property type="protein sequence ID" value="QKM67115.1"/>
    <property type="molecule type" value="Genomic_DNA"/>
</dbReference>
<dbReference type="InterPro" id="IPR009003">
    <property type="entry name" value="Peptidase_S1_PA"/>
</dbReference>
<feature type="compositionally biased region" description="Basic and acidic residues" evidence="2">
    <location>
        <begin position="76"/>
        <end position="106"/>
    </location>
</feature>
<dbReference type="InterPro" id="IPR050966">
    <property type="entry name" value="Glutamyl_endopeptidase"/>
</dbReference>
<evidence type="ECO:0008006" key="5">
    <source>
        <dbReference type="Google" id="ProtNLM"/>
    </source>
</evidence>
<dbReference type="SUPFAM" id="SSF50494">
    <property type="entry name" value="Trypsin-like serine proteases"/>
    <property type="match status" value="1"/>
</dbReference>
<organism evidence="3 4">
    <name type="scientific">Streptomyces tsukubensis (strain DSM 42081 / NBRC 108919 / NRRL 18488 / 9993)</name>
    <dbReference type="NCBI Taxonomy" id="1114943"/>
    <lineage>
        <taxon>Bacteria</taxon>
        <taxon>Bacillati</taxon>
        <taxon>Actinomycetota</taxon>
        <taxon>Actinomycetes</taxon>
        <taxon>Kitasatosporales</taxon>
        <taxon>Streptomycetaceae</taxon>
        <taxon>Streptomyces</taxon>
    </lineage>
</organism>
<protein>
    <recommendedName>
        <fullName evidence="5">Secreted protein</fullName>
    </recommendedName>
</protein>
<dbReference type="Gene3D" id="2.40.10.10">
    <property type="entry name" value="Trypsin-like serine proteases"/>
    <property type="match status" value="2"/>
</dbReference>
<dbReference type="RefSeq" id="WP_006346160.1">
    <property type="nucleotide sequence ID" value="NZ_CP029159.1"/>
</dbReference>
<dbReference type="PANTHER" id="PTHR15462:SF19">
    <property type="entry name" value="PEPTIDASE S1 DOMAIN-CONTAINING PROTEIN"/>
    <property type="match status" value="1"/>
</dbReference>